<evidence type="ECO:0000313" key="3">
    <source>
        <dbReference type="EMBL" id="RVW97739.1"/>
    </source>
</evidence>
<dbReference type="Gene3D" id="2.120.10.80">
    <property type="entry name" value="Kelch-type beta propeller"/>
    <property type="match status" value="1"/>
</dbReference>
<sequence>MEWSQPQIQGDLVTPRAGHAGTTIDENWYIVGGGDNRSGTPETLVFNMSKLGWSVLTRVKERDPLASEGLNVCSASVNGEKHLVTFGGYNGKYNNEVRIIKPVQYN</sequence>
<dbReference type="InterPro" id="IPR015915">
    <property type="entry name" value="Kelch-typ_b-propeller"/>
</dbReference>
<dbReference type="PANTHER" id="PTHR46093">
    <property type="entry name" value="ACYL-COA-BINDING DOMAIN-CONTAINING PROTEIN 5"/>
    <property type="match status" value="1"/>
</dbReference>
<accession>A0A438IM00</accession>
<dbReference type="Pfam" id="PF24681">
    <property type="entry name" value="Kelch_KLHDC2_KLHL20_DRC7"/>
    <property type="match status" value="1"/>
</dbReference>
<protein>
    <submittedName>
        <fullName evidence="3">Acyl-CoA-binding domain-containing protein 4</fullName>
    </submittedName>
</protein>
<dbReference type="PANTHER" id="PTHR46093:SF5">
    <property type="entry name" value="OS02G0822800 PROTEIN"/>
    <property type="match status" value="1"/>
</dbReference>
<comment type="caution">
    <text evidence="3">The sequence shown here is derived from an EMBL/GenBank/DDBJ whole genome shotgun (WGS) entry which is preliminary data.</text>
</comment>
<dbReference type="SUPFAM" id="SSF117281">
    <property type="entry name" value="Kelch motif"/>
    <property type="match status" value="1"/>
</dbReference>
<reference evidence="3 4" key="1">
    <citation type="journal article" date="2018" name="PLoS Genet.">
        <title>Population sequencing reveals clonal diversity and ancestral inbreeding in the grapevine cultivar Chardonnay.</title>
        <authorList>
            <person name="Roach M.J."/>
            <person name="Johnson D.L."/>
            <person name="Bohlmann J."/>
            <person name="van Vuuren H.J."/>
            <person name="Jones S.J."/>
            <person name="Pretorius I.S."/>
            <person name="Schmidt S.A."/>
            <person name="Borneman A.R."/>
        </authorList>
    </citation>
    <scope>NUCLEOTIDE SEQUENCE [LARGE SCALE GENOMIC DNA]</scope>
    <source>
        <strain evidence="4">cv. Chardonnay</strain>
        <tissue evidence="3">Leaf</tissue>
    </source>
</reference>
<evidence type="ECO:0000256" key="2">
    <source>
        <dbReference type="ARBA" id="ARBA00022737"/>
    </source>
</evidence>
<name>A0A438IM00_VITVI</name>
<keyword evidence="1" id="KW-0880">Kelch repeat</keyword>
<proteinExistence type="predicted"/>
<evidence type="ECO:0000256" key="1">
    <source>
        <dbReference type="ARBA" id="ARBA00022441"/>
    </source>
</evidence>
<dbReference type="AlphaFoldDB" id="A0A438IM00"/>
<dbReference type="EMBL" id="QGNW01000098">
    <property type="protein sequence ID" value="RVW97739.1"/>
    <property type="molecule type" value="Genomic_DNA"/>
</dbReference>
<dbReference type="Proteomes" id="UP000288805">
    <property type="component" value="Unassembled WGS sequence"/>
</dbReference>
<evidence type="ECO:0000313" key="4">
    <source>
        <dbReference type="Proteomes" id="UP000288805"/>
    </source>
</evidence>
<keyword evidence="2" id="KW-0677">Repeat</keyword>
<gene>
    <name evidence="3" type="primary">ACBP4_1</name>
    <name evidence="3" type="ORF">CK203_028083</name>
</gene>
<organism evidence="3 4">
    <name type="scientific">Vitis vinifera</name>
    <name type="common">Grape</name>
    <dbReference type="NCBI Taxonomy" id="29760"/>
    <lineage>
        <taxon>Eukaryota</taxon>
        <taxon>Viridiplantae</taxon>
        <taxon>Streptophyta</taxon>
        <taxon>Embryophyta</taxon>
        <taxon>Tracheophyta</taxon>
        <taxon>Spermatophyta</taxon>
        <taxon>Magnoliopsida</taxon>
        <taxon>eudicotyledons</taxon>
        <taxon>Gunneridae</taxon>
        <taxon>Pentapetalae</taxon>
        <taxon>rosids</taxon>
        <taxon>Vitales</taxon>
        <taxon>Vitaceae</taxon>
        <taxon>Viteae</taxon>
        <taxon>Vitis</taxon>
    </lineage>
</organism>